<dbReference type="Proteomes" id="UP000054538">
    <property type="component" value="Unassembled WGS sequence"/>
</dbReference>
<evidence type="ECO:0000256" key="1">
    <source>
        <dbReference type="SAM" id="MobiDB-lite"/>
    </source>
</evidence>
<reference evidence="2 3" key="1">
    <citation type="submission" date="2014-04" db="EMBL/GenBank/DDBJ databases">
        <authorList>
            <consortium name="DOE Joint Genome Institute"/>
            <person name="Kuo A."/>
            <person name="Kohler A."/>
            <person name="Jargeat P."/>
            <person name="Nagy L.G."/>
            <person name="Floudas D."/>
            <person name="Copeland A."/>
            <person name="Barry K.W."/>
            <person name="Cichocki N."/>
            <person name="Veneault-Fourrey C."/>
            <person name="LaButti K."/>
            <person name="Lindquist E.A."/>
            <person name="Lipzen A."/>
            <person name="Lundell T."/>
            <person name="Morin E."/>
            <person name="Murat C."/>
            <person name="Sun H."/>
            <person name="Tunlid A."/>
            <person name="Henrissat B."/>
            <person name="Grigoriev I.V."/>
            <person name="Hibbett D.S."/>
            <person name="Martin F."/>
            <person name="Nordberg H.P."/>
            <person name="Cantor M.N."/>
            <person name="Hua S.X."/>
        </authorList>
    </citation>
    <scope>NUCLEOTIDE SEQUENCE [LARGE SCALE GENOMIC DNA]</scope>
    <source>
        <strain evidence="2 3">Ve08.2h10</strain>
    </source>
</reference>
<accession>A0A0D0D1Z2</accession>
<dbReference type="EMBL" id="KN829342">
    <property type="protein sequence ID" value="KIK73884.1"/>
    <property type="molecule type" value="Genomic_DNA"/>
</dbReference>
<sequence length="211" mass="22847">MVQKGHPHGGIPSVAQKAKFGIYVGVTPSESIMVYHPLASPPPQSIPQASALELITTPVNPMLDPPPRPSSDLKDQIIKGLEVQVASLEKQVERIPDLELQMQRLHLEMANSHPKSTFLTLEAKGQPSSHLGLQLVSPSTDGSKLAPSPLHLLMHQQPHLGVEVEGNTSEDKSNDDARPPLPIPPPLTKLVSPVESYSSEVDMEIEDVDTE</sequence>
<gene>
    <name evidence="2" type="ORF">PAXRUDRAFT_20408</name>
</gene>
<feature type="compositionally biased region" description="Basic and acidic residues" evidence="1">
    <location>
        <begin position="169"/>
        <end position="178"/>
    </location>
</feature>
<organism evidence="2 3">
    <name type="scientific">Paxillus rubicundulus Ve08.2h10</name>
    <dbReference type="NCBI Taxonomy" id="930991"/>
    <lineage>
        <taxon>Eukaryota</taxon>
        <taxon>Fungi</taxon>
        <taxon>Dikarya</taxon>
        <taxon>Basidiomycota</taxon>
        <taxon>Agaricomycotina</taxon>
        <taxon>Agaricomycetes</taxon>
        <taxon>Agaricomycetidae</taxon>
        <taxon>Boletales</taxon>
        <taxon>Paxilineae</taxon>
        <taxon>Paxillaceae</taxon>
        <taxon>Paxillus</taxon>
    </lineage>
</organism>
<dbReference type="HOGENOM" id="CLU_040073_5_0_1"/>
<name>A0A0D0D1Z2_9AGAM</name>
<keyword evidence="3" id="KW-1185">Reference proteome</keyword>
<dbReference type="InParanoid" id="A0A0D0D1Z2"/>
<dbReference type="AlphaFoldDB" id="A0A0D0D1Z2"/>
<proteinExistence type="predicted"/>
<feature type="region of interest" description="Disordered" evidence="1">
    <location>
        <begin position="159"/>
        <end position="211"/>
    </location>
</feature>
<evidence type="ECO:0000313" key="2">
    <source>
        <dbReference type="EMBL" id="KIK73884.1"/>
    </source>
</evidence>
<evidence type="ECO:0000313" key="3">
    <source>
        <dbReference type="Proteomes" id="UP000054538"/>
    </source>
</evidence>
<protein>
    <submittedName>
        <fullName evidence="2">Uncharacterized protein</fullName>
    </submittedName>
</protein>
<feature type="compositionally biased region" description="Acidic residues" evidence="1">
    <location>
        <begin position="201"/>
        <end position="211"/>
    </location>
</feature>
<reference evidence="3" key="2">
    <citation type="submission" date="2015-01" db="EMBL/GenBank/DDBJ databases">
        <title>Evolutionary Origins and Diversification of the Mycorrhizal Mutualists.</title>
        <authorList>
            <consortium name="DOE Joint Genome Institute"/>
            <consortium name="Mycorrhizal Genomics Consortium"/>
            <person name="Kohler A."/>
            <person name="Kuo A."/>
            <person name="Nagy L.G."/>
            <person name="Floudas D."/>
            <person name="Copeland A."/>
            <person name="Barry K.W."/>
            <person name="Cichocki N."/>
            <person name="Veneault-Fourrey C."/>
            <person name="LaButti K."/>
            <person name="Lindquist E.A."/>
            <person name="Lipzen A."/>
            <person name="Lundell T."/>
            <person name="Morin E."/>
            <person name="Murat C."/>
            <person name="Riley R."/>
            <person name="Ohm R."/>
            <person name="Sun H."/>
            <person name="Tunlid A."/>
            <person name="Henrissat B."/>
            <person name="Grigoriev I.V."/>
            <person name="Hibbett D.S."/>
            <person name="Martin F."/>
        </authorList>
    </citation>
    <scope>NUCLEOTIDE SEQUENCE [LARGE SCALE GENOMIC DNA]</scope>
    <source>
        <strain evidence="3">Ve08.2h10</strain>
    </source>
</reference>